<evidence type="ECO:0000313" key="2">
    <source>
        <dbReference type="Proteomes" id="UP001458880"/>
    </source>
</evidence>
<gene>
    <name evidence="1" type="ORF">QE152_g25222</name>
</gene>
<organism evidence="1 2">
    <name type="scientific">Popillia japonica</name>
    <name type="common">Japanese beetle</name>
    <dbReference type="NCBI Taxonomy" id="7064"/>
    <lineage>
        <taxon>Eukaryota</taxon>
        <taxon>Metazoa</taxon>
        <taxon>Ecdysozoa</taxon>
        <taxon>Arthropoda</taxon>
        <taxon>Hexapoda</taxon>
        <taxon>Insecta</taxon>
        <taxon>Pterygota</taxon>
        <taxon>Neoptera</taxon>
        <taxon>Endopterygota</taxon>
        <taxon>Coleoptera</taxon>
        <taxon>Polyphaga</taxon>
        <taxon>Scarabaeiformia</taxon>
        <taxon>Scarabaeidae</taxon>
        <taxon>Rutelinae</taxon>
        <taxon>Popillia</taxon>
    </lineage>
</organism>
<sequence length="130" mass="15610">MISGHAFNDKGPEELKVVTNNFLKVNLDLDINVKKVTKLAEKVYRIELDNEEDKEKVMRKKAKLRNFKEKKIYINEDLTKEEEEKQWQIRHRAKEERSRGKNVKIGYNKICINGTTWRWNRGLENRNVEH</sequence>
<dbReference type="EMBL" id="JASPKY010000271">
    <property type="protein sequence ID" value="KAK9711877.1"/>
    <property type="molecule type" value="Genomic_DNA"/>
</dbReference>
<dbReference type="AlphaFoldDB" id="A0AAW1K2X2"/>
<protein>
    <submittedName>
        <fullName evidence="1">Uncharacterized protein</fullName>
    </submittedName>
</protein>
<comment type="caution">
    <text evidence="1">The sequence shown here is derived from an EMBL/GenBank/DDBJ whole genome shotgun (WGS) entry which is preliminary data.</text>
</comment>
<reference evidence="1 2" key="1">
    <citation type="journal article" date="2024" name="BMC Genomics">
        <title>De novo assembly and annotation of Popillia japonica's genome with initial clues to its potential as an invasive pest.</title>
        <authorList>
            <person name="Cucini C."/>
            <person name="Boschi S."/>
            <person name="Funari R."/>
            <person name="Cardaioli E."/>
            <person name="Iannotti N."/>
            <person name="Marturano G."/>
            <person name="Paoli F."/>
            <person name="Bruttini M."/>
            <person name="Carapelli A."/>
            <person name="Frati F."/>
            <person name="Nardi F."/>
        </authorList>
    </citation>
    <scope>NUCLEOTIDE SEQUENCE [LARGE SCALE GENOMIC DNA]</scope>
    <source>
        <strain evidence="1">DMR45628</strain>
    </source>
</reference>
<accession>A0AAW1K2X2</accession>
<dbReference type="Proteomes" id="UP001458880">
    <property type="component" value="Unassembled WGS sequence"/>
</dbReference>
<name>A0AAW1K2X2_POPJA</name>
<evidence type="ECO:0000313" key="1">
    <source>
        <dbReference type="EMBL" id="KAK9711877.1"/>
    </source>
</evidence>
<proteinExistence type="predicted"/>
<keyword evidence="2" id="KW-1185">Reference proteome</keyword>